<evidence type="ECO:0000313" key="3">
    <source>
        <dbReference type="Proteomes" id="UP000636800"/>
    </source>
</evidence>
<dbReference type="AlphaFoldDB" id="A0A835VDQ4"/>
<keyword evidence="3" id="KW-1185">Reference proteome</keyword>
<organism evidence="2 3">
    <name type="scientific">Vanilla planifolia</name>
    <name type="common">Vanilla</name>
    <dbReference type="NCBI Taxonomy" id="51239"/>
    <lineage>
        <taxon>Eukaryota</taxon>
        <taxon>Viridiplantae</taxon>
        <taxon>Streptophyta</taxon>
        <taxon>Embryophyta</taxon>
        <taxon>Tracheophyta</taxon>
        <taxon>Spermatophyta</taxon>
        <taxon>Magnoliopsida</taxon>
        <taxon>Liliopsida</taxon>
        <taxon>Asparagales</taxon>
        <taxon>Orchidaceae</taxon>
        <taxon>Vanilloideae</taxon>
        <taxon>Vanilleae</taxon>
        <taxon>Vanilla</taxon>
    </lineage>
</organism>
<dbReference type="PANTHER" id="PTHR33167">
    <property type="entry name" value="TRANSCRIPTION FACTOR, PUTATIVE (DUF863)-RELATED"/>
    <property type="match status" value="1"/>
</dbReference>
<feature type="region of interest" description="Disordered" evidence="1">
    <location>
        <begin position="326"/>
        <end position="357"/>
    </location>
</feature>
<evidence type="ECO:0000313" key="2">
    <source>
        <dbReference type="EMBL" id="KAG0496929.1"/>
    </source>
</evidence>
<evidence type="ECO:0000256" key="1">
    <source>
        <dbReference type="SAM" id="MobiDB-lite"/>
    </source>
</evidence>
<feature type="region of interest" description="Disordered" evidence="1">
    <location>
        <begin position="481"/>
        <end position="513"/>
    </location>
</feature>
<accession>A0A835VDQ4</accession>
<name>A0A835VDQ4_VANPL</name>
<dbReference type="Pfam" id="PF05904">
    <property type="entry name" value="DUF863"/>
    <property type="match status" value="2"/>
</dbReference>
<dbReference type="OrthoDB" id="10253408at2759"/>
<dbReference type="EMBL" id="JADCNL010000001">
    <property type="protein sequence ID" value="KAG0496929.1"/>
    <property type="molecule type" value="Genomic_DNA"/>
</dbReference>
<gene>
    <name evidence="2" type="ORF">HPP92_001620</name>
</gene>
<proteinExistence type="predicted"/>
<dbReference type="InterPro" id="IPR008581">
    <property type="entry name" value="DUF863_pln"/>
</dbReference>
<sequence length="981" mass="109823">MISLRFFFSANHNCQKIILLYGMATKVHYKSYFSEHSEMINLNEDTSNSWRPFYLKNTMNERFNNGCNANPIRRYSEFEKELLKRTMLEHEAIFRNQVYELHRLYSIQKNLMEEFLNNGSSKFFKLKDSSKETLCSSQVQSEWAKRMLQASPLPVTSSVQQREKTIETNKNISPKAFHQCAVQCSFNSSQTNGQQIAAESNSRFGKCSKRIFDLELPADAYIDDSKRLQDIRDSSAVKSYFGICNENNENKMKLNFANANGFNVREKHKMDYNESGSLFSTTSELSKPSEQTSFPMEFCGLITQPGEGLGHKLSLRSTKLCLRSTFSNDGTNDRSASGKVTPEQKQKFQEGSSRNSDAGKHCLAHLFSQKKKQPVLFEPVELKERMVNERNLTDCIETSRHVIQEQGNGSQISEEFTRQLGFENSAMQTSMMPNFLPSSPKLESKTTLAPKVSTWTKLSGDVNSLLSPFVEVSALEGTKKQRKFHGSGSAIEGHGSVGNGLHSDSLNGSSPVVPPFSNGRIQLNSPFNHVNLNIKDGSSFSNGQCGSSAQQNKANNDRTFEDLLLGHIQSSPACETLDVSHHSLQMDLGFKKMDQGNEGKTKDETCLPSSNFKAISSAVLAKERSNKLCYNYSIKKNGENLNELEQVNQSCDGKPSSNEKSLSMVNNRNRRKRLIDLNYEFAFIDETESAEFKSLDYSDPVAVSGAIPSINLDATFITSQKDAILPVIETAPSSKTEEFCTENNALITEAAANMIKLSLDRSKPKDHVPGNALDWLAKVILSNTEGSTSTAVGDYCLDAPDNGFDLFEIMTLKLEEMKPELPCWRTWEVDSAKDIEQSKSSILLGKLRRAQGKKRRQKKDFQKDVLPGLATLSRQEAIEDLQTIGELMKESGLPLEVLLGTKSMINRGTKARHRRRQKTRTAAVASIIVDIGSPEALFMAKNNGEISEYKTNGKHMLGWGSKTRRCRSQRCSPIRIPATLI</sequence>
<feature type="compositionally biased region" description="Polar residues" evidence="1">
    <location>
        <begin position="326"/>
        <end position="335"/>
    </location>
</feature>
<reference evidence="2 3" key="1">
    <citation type="journal article" date="2020" name="Nat. Food">
        <title>A phased Vanilla planifolia genome enables genetic improvement of flavour and production.</title>
        <authorList>
            <person name="Hasing T."/>
            <person name="Tang H."/>
            <person name="Brym M."/>
            <person name="Khazi F."/>
            <person name="Huang T."/>
            <person name="Chambers A.H."/>
        </authorList>
    </citation>
    <scope>NUCLEOTIDE SEQUENCE [LARGE SCALE GENOMIC DNA]</scope>
    <source>
        <tissue evidence="2">Leaf</tissue>
    </source>
</reference>
<comment type="caution">
    <text evidence="2">The sequence shown here is derived from an EMBL/GenBank/DDBJ whole genome shotgun (WGS) entry which is preliminary data.</text>
</comment>
<dbReference type="Proteomes" id="UP000636800">
    <property type="component" value="Chromosome 1"/>
</dbReference>
<protein>
    <submittedName>
        <fullName evidence="2">Uncharacterized protein</fullName>
    </submittedName>
</protein>
<dbReference type="PANTHER" id="PTHR33167:SF4">
    <property type="entry name" value="TRANSCRIPTION FACTOR, PUTATIVE (DUF863)-RELATED"/>
    <property type="match status" value="1"/>
</dbReference>